<evidence type="ECO:0000256" key="1">
    <source>
        <dbReference type="ARBA" id="ARBA00022679"/>
    </source>
</evidence>
<dbReference type="Proteomes" id="UP000025227">
    <property type="component" value="Unplaced"/>
</dbReference>
<feature type="compositionally biased region" description="Basic and acidic residues" evidence="10">
    <location>
        <begin position="573"/>
        <end position="602"/>
    </location>
</feature>
<dbReference type="SMART" id="SM00219">
    <property type="entry name" value="TyrKc"/>
    <property type="match status" value="1"/>
</dbReference>
<evidence type="ECO:0000313" key="14">
    <source>
        <dbReference type="WBParaSite" id="HCON_00139520-00001"/>
    </source>
</evidence>
<dbReference type="Gene3D" id="1.10.510.10">
    <property type="entry name" value="Transferase(Phosphotransferase) domain 1"/>
    <property type="match status" value="1"/>
</dbReference>
<sequence length="640" mass="71549">MPGESDSLESTIGKGHLSEPTPTTTSIRSIHSAGDSFTHPADFWLQSADFYHGYLPREDIPPLLLKNGDFLVRLSEAHVKTPSKKKRTKAKSRVISVLVDPQSKNGLIPLEKRSSLIKNIVIMHKNKKWWIDPATQFDKLVSLFEHYQTKPLQLDKDAVLLKRGVGLCRWEFKHANVQVGRLLGRGAYGEVRKGTVIRKNGQIVNVAVKTLTMTNLLSRELIREIMKEARIMRDLHHVNVVNMIGVVLVDHPIYILLEYVSGGALDVYLRRKHARIGRMERFSIMLGVASGMDYIHKANIIHRDLAARNCLYDRTHTVKISDFGLSRPGAQYKMKTAQKMPIKWMAPESILTFTFTRKTDIYTYGVLIYEIFAGIGPYDDMRNSVVKKMIVEGKVNEFPASTPDYVVNYVKEKLWCKDPDKRPDFSAIKSDIEKIISAHPEKDLVDDRSIATQAVSEGKTTATIEIDVACDPKIGPTPSPSNERLKGTAESVLPVDGGVKKEMISMTSSKDQKSMIVGPVTPVPIVENKTMEEVLGPESEEKKGITTKPKISSKESPQKSGSDVGSPSTATKEGTKAPKTTKDSPSKGEKDKDSAKKGRAEDVTMTTQIDLDSRREKDDFKDVEIRTKPVFGRRSKLAKK</sequence>
<keyword evidence="13" id="KW-1185">Reference proteome</keyword>
<dbReference type="InterPro" id="IPR017441">
    <property type="entry name" value="Protein_kinase_ATP_BS"/>
</dbReference>
<keyword evidence="4 8" id="KW-0067">ATP-binding</keyword>
<dbReference type="CDD" id="cd00192">
    <property type="entry name" value="PTKc"/>
    <property type="match status" value="1"/>
</dbReference>
<keyword evidence="2 8" id="KW-0547">Nucleotide-binding</keyword>
<evidence type="ECO:0000256" key="6">
    <source>
        <dbReference type="ARBA" id="ARBA00051245"/>
    </source>
</evidence>
<keyword evidence="1 9" id="KW-0808">Transferase</keyword>
<dbReference type="InterPro" id="IPR036860">
    <property type="entry name" value="SH2_dom_sf"/>
</dbReference>
<dbReference type="EC" id="2.7.10.2" evidence="9"/>
<evidence type="ECO:0000313" key="13">
    <source>
        <dbReference type="Proteomes" id="UP000025227"/>
    </source>
</evidence>
<protein>
    <recommendedName>
        <fullName evidence="9">Tyrosine-protein kinase</fullName>
        <ecNumber evidence="9">2.7.10.2</ecNumber>
    </recommendedName>
</protein>
<evidence type="ECO:0000256" key="8">
    <source>
        <dbReference type="PROSITE-ProRule" id="PRU10141"/>
    </source>
</evidence>
<keyword evidence="7" id="KW-0727">SH2 domain</keyword>
<dbReference type="WBParaSite" id="HCON_00139520-00001">
    <property type="protein sequence ID" value="HCON_00139520-00001"/>
    <property type="gene ID" value="HCON_00139520"/>
</dbReference>
<dbReference type="PROSITE" id="PS50001">
    <property type="entry name" value="SH2"/>
    <property type="match status" value="1"/>
</dbReference>
<feature type="compositionally biased region" description="Basic and acidic residues" evidence="10">
    <location>
        <begin position="611"/>
        <end position="627"/>
    </location>
</feature>
<keyword evidence="5 9" id="KW-0829">Tyrosine-protein kinase</keyword>
<name>A0A7I4YTE0_HAECO</name>
<evidence type="ECO:0000259" key="12">
    <source>
        <dbReference type="PROSITE" id="PS50011"/>
    </source>
</evidence>
<keyword evidence="3 9" id="KW-0418">Kinase</keyword>
<feature type="binding site" evidence="8">
    <location>
        <position position="209"/>
    </location>
    <ligand>
        <name>ATP</name>
        <dbReference type="ChEBI" id="CHEBI:30616"/>
    </ligand>
</feature>
<feature type="compositionally biased region" description="Polar residues" evidence="10">
    <location>
        <begin position="20"/>
        <end position="29"/>
    </location>
</feature>
<feature type="compositionally biased region" description="Polar residues" evidence="10">
    <location>
        <begin position="558"/>
        <end position="572"/>
    </location>
</feature>
<dbReference type="PRINTS" id="PR00109">
    <property type="entry name" value="TYRKINASE"/>
</dbReference>
<dbReference type="AlphaFoldDB" id="A0A7I4YTE0"/>
<dbReference type="GO" id="GO:0005524">
    <property type="term" value="F:ATP binding"/>
    <property type="evidence" value="ECO:0007669"/>
    <property type="project" value="UniProtKB-UniRule"/>
</dbReference>
<dbReference type="InterPro" id="IPR020635">
    <property type="entry name" value="Tyr_kinase_cat_dom"/>
</dbReference>
<evidence type="ECO:0000256" key="9">
    <source>
        <dbReference type="RuleBase" id="RU362096"/>
    </source>
</evidence>
<evidence type="ECO:0000256" key="10">
    <source>
        <dbReference type="SAM" id="MobiDB-lite"/>
    </source>
</evidence>
<evidence type="ECO:0000256" key="3">
    <source>
        <dbReference type="ARBA" id="ARBA00022777"/>
    </source>
</evidence>
<dbReference type="PANTHER" id="PTHR24418">
    <property type="entry name" value="TYROSINE-PROTEIN KINASE"/>
    <property type="match status" value="1"/>
</dbReference>
<reference evidence="14" key="1">
    <citation type="submission" date="2020-12" db="UniProtKB">
        <authorList>
            <consortium name="WormBaseParasite"/>
        </authorList>
    </citation>
    <scope>IDENTIFICATION</scope>
    <source>
        <strain evidence="14">MHco3</strain>
    </source>
</reference>
<evidence type="ECO:0000259" key="11">
    <source>
        <dbReference type="PROSITE" id="PS50001"/>
    </source>
</evidence>
<dbReference type="PROSITE" id="PS50011">
    <property type="entry name" value="PROTEIN_KINASE_DOM"/>
    <property type="match status" value="1"/>
</dbReference>
<dbReference type="SUPFAM" id="SSF55550">
    <property type="entry name" value="SH2 domain"/>
    <property type="match status" value="1"/>
</dbReference>
<feature type="domain" description="SH2" evidence="11">
    <location>
        <begin position="50"/>
        <end position="165"/>
    </location>
</feature>
<dbReference type="GO" id="GO:0004715">
    <property type="term" value="F:non-membrane spanning protein tyrosine kinase activity"/>
    <property type="evidence" value="ECO:0007669"/>
    <property type="project" value="UniProtKB-EC"/>
</dbReference>
<dbReference type="Gene3D" id="3.30.505.10">
    <property type="entry name" value="SH2 domain"/>
    <property type="match status" value="1"/>
</dbReference>
<comment type="similarity">
    <text evidence="9">Belongs to the protein kinase superfamily. Tyr protein kinase family.</text>
</comment>
<dbReference type="CDD" id="cd10361">
    <property type="entry name" value="SH2_Fps_family"/>
    <property type="match status" value="1"/>
</dbReference>
<accession>A0A7I4YTE0</accession>
<dbReference type="PROSITE" id="PS00107">
    <property type="entry name" value="PROTEIN_KINASE_ATP"/>
    <property type="match status" value="1"/>
</dbReference>
<proteinExistence type="inferred from homology"/>
<dbReference type="PROSITE" id="PS00109">
    <property type="entry name" value="PROTEIN_KINASE_TYR"/>
    <property type="match status" value="1"/>
</dbReference>
<dbReference type="Pfam" id="PF07714">
    <property type="entry name" value="PK_Tyr_Ser-Thr"/>
    <property type="match status" value="1"/>
</dbReference>
<dbReference type="InterPro" id="IPR011009">
    <property type="entry name" value="Kinase-like_dom_sf"/>
</dbReference>
<feature type="region of interest" description="Disordered" evidence="10">
    <location>
        <begin position="530"/>
        <end position="640"/>
    </location>
</feature>
<organism evidence="13 14">
    <name type="scientific">Haemonchus contortus</name>
    <name type="common">Barber pole worm</name>
    <dbReference type="NCBI Taxonomy" id="6289"/>
    <lineage>
        <taxon>Eukaryota</taxon>
        <taxon>Metazoa</taxon>
        <taxon>Ecdysozoa</taxon>
        <taxon>Nematoda</taxon>
        <taxon>Chromadorea</taxon>
        <taxon>Rhabditida</taxon>
        <taxon>Rhabditina</taxon>
        <taxon>Rhabditomorpha</taxon>
        <taxon>Strongyloidea</taxon>
        <taxon>Trichostrongylidae</taxon>
        <taxon>Haemonchus</taxon>
    </lineage>
</organism>
<dbReference type="InterPro" id="IPR050198">
    <property type="entry name" value="Non-receptor_tyrosine_kinases"/>
</dbReference>
<dbReference type="OMA" id="DASHRML"/>
<evidence type="ECO:0000256" key="4">
    <source>
        <dbReference type="ARBA" id="ARBA00022840"/>
    </source>
</evidence>
<dbReference type="InterPro" id="IPR035849">
    <property type="entry name" value="Fes/Fps/Fer_SH2"/>
</dbReference>
<feature type="region of interest" description="Disordered" evidence="10">
    <location>
        <begin position="1"/>
        <end position="31"/>
    </location>
</feature>
<feature type="compositionally biased region" description="Basic residues" evidence="10">
    <location>
        <begin position="631"/>
        <end position="640"/>
    </location>
</feature>
<evidence type="ECO:0000256" key="5">
    <source>
        <dbReference type="ARBA" id="ARBA00023137"/>
    </source>
</evidence>
<evidence type="ECO:0000256" key="2">
    <source>
        <dbReference type="ARBA" id="ARBA00022741"/>
    </source>
</evidence>
<comment type="catalytic activity">
    <reaction evidence="6 9">
        <text>L-tyrosyl-[protein] + ATP = O-phospho-L-tyrosyl-[protein] + ADP + H(+)</text>
        <dbReference type="Rhea" id="RHEA:10596"/>
        <dbReference type="Rhea" id="RHEA-COMP:10136"/>
        <dbReference type="Rhea" id="RHEA-COMP:20101"/>
        <dbReference type="ChEBI" id="CHEBI:15378"/>
        <dbReference type="ChEBI" id="CHEBI:30616"/>
        <dbReference type="ChEBI" id="CHEBI:46858"/>
        <dbReference type="ChEBI" id="CHEBI:61978"/>
        <dbReference type="ChEBI" id="CHEBI:456216"/>
        <dbReference type="EC" id="2.7.10.2"/>
    </reaction>
</comment>
<dbReference type="InterPro" id="IPR000980">
    <property type="entry name" value="SH2"/>
</dbReference>
<dbReference type="OrthoDB" id="5835922at2759"/>
<evidence type="ECO:0000256" key="7">
    <source>
        <dbReference type="PROSITE-ProRule" id="PRU00191"/>
    </source>
</evidence>
<dbReference type="SMART" id="SM00252">
    <property type="entry name" value="SH2"/>
    <property type="match status" value="1"/>
</dbReference>
<dbReference type="SUPFAM" id="SSF56112">
    <property type="entry name" value="Protein kinase-like (PK-like)"/>
    <property type="match status" value="1"/>
</dbReference>
<dbReference type="InterPro" id="IPR008266">
    <property type="entry name" value="Tyr_kinase_AS"/>
</dbReference>
<dbReference type="InterPro" id="IPR000719">
    <property type="entry name" value="Prot_kinase_dom"/>
</dbReference>
<feature type="domain" description="Protein kinase" evidence="12">
    <location>
        <begin position="177"/>
        <end position="436"/>
    </location>
</feature>
<dbReference type="InterPro" id="IPR001245">
    <property type="entry name" value="Ser-Thr/Tyr_kinase_cat_dom"/>
</dbReference>